<dbReference type="NCBIfam" id="TIGR03975">
    <property type="entry name" value="rSAM_ocin_1"/>
    <property type="match status" value="1"/>
</dbReference>
<dbReference type="OrthoDB" id="9801424at2"/>
<dbReference type="InterPro" id="IPR023984">
    <property type="entry name" value="rSAM_ocin_1"/>
</dbReference>
<dbReference type="SFLD" id="SFLDG01082">
    <property type="entry name" value="B12-binding_domain_containing"/>
    <property type="match status" value="1"/>
</dbReference>
<dbReference type="InterPro" id="IPR006638">
    <property type="entry name" value="Elp3/MiaA/NifB-like_rSAM"/>
</dbReference>
<dbReference type="PANTHER" id="PTHR43409:SF7">
    <property type="entry name" value="BLL1977 PROTEIN"/>
    <property type="match status" value="1"/>
</dbReference>
<proteinExistence type="predicted"/>
<dbReference type="InterPro" id="IPR007197">
    <property type="entry name" value="rSAM"/>
</dbReference>
<keyword evidence="5" id="KW-0411">Iron-sulfur</keyword>
<dbReference type="SUPFAM" id="SSF102114">
    <property type="entry name" value="Radical SAM enzymes"/>
    <property type="match status" value="1"/>
</dbReference>
<dbReference type="Gene3D" id="3.40.50.280">
    <property type="entry name" value="Cobalamin-binding domain"/>
    <property type="match status" value="1"/>
</dbReference>
<evidence type="ECO:0000313" key="8">
    <source>
        <dbReference type="Proteomes" id="UP000004095"/>
    </source>
</evidence>
<dbReference type="GO" id="GO:0003824">
    <property type="term" value="F:catalytic activity"/>
    <property type="evidence" value="ECO:0007669"/>
    <property type="project" value="InterPro"/>
</dbReference>
<dbReference type="SFLD" id="SFLDS00029">
    <property type="entry name" value="Radical_SAM"/>
    <property type="match status" value="1"/>
</dbReference>
<dbReference type="Proteomes" id="UP000004095">
    <property type="component" value="Unassembled WGS sequence"/>
</dbReference>
<feature type="domain" description="Elp3/MiaA/NifB-like radical SAM core" evidence="6">
    <location>
        <begin position="282"/>
        <end position="493"/>
    </location>
</feature>
<evidence type="ECO:0000256" key="1">
    <source>
        <dbReference type="ARBA" id="ARBA00001966"/>
    </source>
</evidence>
<evidence type="ECO:0000256" key="5">
    <source>
        <dbReference type="ARBA" id="ARBA00023014"/>
    </source>
</evidence>
<dbReference type="SFLD" id="SFLDF00324">
    <property type="entry name" value="bacteriocin_maturation"/>
    <property type="match status" value="1"/>
</dbReference>
<keyword evidence="4" id="KW-0408">Iron</keyword>
<dbReference type="eggNOG" id="COG1032">
    <property type="taxonomic scope" value="Bacteria"/>
</dbReference>
<dbReference type="PANTHER" id="PTHR43409">
    <property type="entry name" value="ANAEROBIC MAGNESIUM-PROTOPORPHYRIN IX MONOMETHYL ESTER CYCLASE-RELATED"/>
    <property type="match status" value="1"/>
</dbReference>
<protein>
    <submittedName>
        <fullName evidence="7">Radical SAM domain protein</fullName>
    </submittedName>
</protein>
<name>A1ZGZ2_MICM2</name>
<dbReference type="GO" id="GO:0051536">
    <property type="term" value="F:iron-sulfur cluster binding"/>
    <property type="evidence" value="ECO:0007669"/>
    <property type="project" value="UniProtKB-KW"/>
</dbReference>
<accession>A1ZGZ2</accession>
<dbReference type="InterPro" id="IPR058240">
    <property type="entry name" value="rSAM_sf"/>
</dbReference>
<comment type="cofactor">
    <cofactor evidence="1">
        <name>[4Fe-4S] cluster</name>
        <dbReference type="ChEBI" id="CHEBI:49883"/>
    </cofactor>
</comment>
<evidence type="ECO:0000259" key="6">
    <source>
        <dbReference type="SMART" id="SM00729"/>
    </source>
</evidence>
<keyword evidence="3" id="KW-0479">Metal-binding</keyword>
<organism evidence="7 8">
    <name type="scientific">Microscilla marina ATCC 23134</name>
    <dbReference type="NCBI Taxonomy" id="313606"/>
    <lineage>
        <taxon>Bacteria</taxon>
        <taxon>Pseudomonadati</taxon>
        <taxon>Bacteroidota</taxon>
        <taxon>Cytophagia</taxon>
        <taxon>Cytophagales</taxon>
        <taxon>Microscillaceae</taxon>
        <taxon>Microscilla</taxon>
    </lineage>
</organism>
<keyword evidence="8" id="KW-1185">Reference proteome</keyword>
<comment type="caution">
    <text evidence="7">The sequence shown here is derived from an EMBL/GenBank/DDBJ whole genome shotgun (WGS) entry which is preliminary data.</text>
</comment>
<dbReference type="GO" id="GO:0005829">
    <property type="term" value="C:cytosol"/>
    <property type="evidence" value="ECO:0007669"/>
    <property type="project" value="TreeGrafter"/>
</dbReference>
<evidence type="ECO:0000256" key="3">
    <source>
        <dbReference type="ARBA" id="ARBA00022723"/>
    </source>
</evidence>
<dbReference type="InterPro" id="IPR051198">
    <property type="entry name" value="BchE-like"/>
</dbReference>
<evidence type="ECO:0000313" key="7">
    <source>
        <dbReference type="EMBL" id="EAY30261.1"/>
    </source>
</evidence>
<dbReference type="InterPro" id="IPR023404">
    <property type="entry name" value="rSAM_horseshoe"/>
</dbReference>
<sequence>MNQPTPDANLLSYLKQQIDSAVNQGDILIIVPPFYNIGFIALGPYLLQAIAKEHGYKVDVLHLDLLLANLIGIEDYIEIQESPSFWMLGERMFARSAYGLPALGEDSAQTNEHFHTISPTNKAQMYLNHGHAFDLEKYQKLEEQCYQFAQCAGAIIAGLDYAIAGVSLGFCNQINAAVAFINHIKHHAINTTTIIGGSYCEGEKAEALFSLSENIDYIFEGESELTFIDFIEHTLSNRPYPNRLIKPQKAAPLEKLPIADYQAYARQVKTIMGEEYYKHKVKAVWYETNRGCWWAEKAKCTFCGITEIGFRQKSIAQIAQDLEKIKAQVPDKFLFFTDLIMSSGFPDKLLNYSADTDSYPVLGMQLKVGRTIDEVVKLHQINAKYILPGVEAFSTSLLKKMKKGTTGRQNIYFIRNAYCFGISTQYYLLWGFPGDTAKEYTSLLDMIPSLKHLQPPQLFDGAQISRDAPYFTNPEEYNIKALTYWKVYDMIFPKQANIQQLANYFVGDYESYSYENIHLMEVIQKEVVDWKKNWAACKLNMMFFMGRYMIYDSRKVTKPEVVNHVVSEEEAKKIMSYQRHQMGQSQVLDWALEHKLGLLMDGWYLPLVTATPELLLKLNEYSKVTEAVSVLK</sequence>
<reference evidence="7 8" key="1">
    <citation type="submission" date="2007-01" db="EMBL/GenBank/DDBJ databases">
        <authorList>
            <person name="Haygood M."/>
            <person name="Podell S."/>
            <person name="Anderson C."/>
            <person name="Hopkinson B."/>
            <person name="Roe K."/>
            <person name="Barbeau K."/>
            <person name="Gaasterland T."/>
            <person name="Ferriera S."/>
            <person name="Johnson J."/>
            <person name="Kravitz S."/>
            <person name="Beeson K."/>
            <person name="Sutton G."/>
            <person name="Rogers Y.-H."/>
            <person name="Friedman R."/>
            <person name="Frazier M."/>
            <person name="Venter J.C."/>
        </authorList>
    </citation>
    <scope>NUCLEOTIDE SEQUENCE [LARGE SCALE GENOMIC DNA]</scope>
    <source>
        <strain evidence="7 8">ATCC 23134</strain>
    </source>
</reference>
<evidence type="ECO:0000256" key="2">
    <source>
        <dbReference type="ARBA" id="ARBA00022691"/>
    </source>
</evidence>
<dbReference type="SMART" id="SM00729">
    <property type="entry name" value="Elp3"/>
    <property type="match status" value="1"/>
</dbReference>
<dbReference type="RefSeq" id="WP_002695160.1">
    <property type="nucleotide sequence ID" value="NZ_AAWS01000007.1"/>
</dbReference>
<evidence type="ECO:0000256" key="4">
    <source>
        <dbReference type="ARBA" id="ARBA00023004"/>
    </source>
</evidence>
<dbReference type="EMBL" id="AAWS01000007">
    <property type="protein sequence ID" value="EAY30261.1"/>
    <property type="molecule type" value="Genomic_DNA"/>
</dbReference>
<keyword evidence="2" id="KW-0949">S-adenosyl-L-methionine</keyword>
<gene>
    <name evidence="7" type="ORF">M23134_08085</name>
</gene>
<dbReference type="GO" id="GO:0046872">
    <property type="term" value="F:metal ion binding"/>
    <property type="evidence" value="ECO:0007669"/>
    <property type="project" value="UniProtKB-KW"/>
</dbReference>
<dbReference type="AlphaFoldDB" id="A1ZGZ2"/>
<dbReference type="Gene3D" id="3.80.30.20">
    <property type="entry name" value="tm_1862 like domain"/>
    <property type="match status" value="1"/>
</dbReference>